<evidence type="ECO:0000313" key="3">
    <source>
        <dbReference type="Proteomes" id="UP000217257"/>
    </source>
</evidence>
<dbReference type="Proteomes" id="UP000217257">
    <property type="component" value="Chromosome"/>
</dbReference>
<dbReference type="SUPFAM" id="SSF55729">
    <property type="entry name" value="Acyl-CoA N-acyltransferases (Nat)"/>
    <property type="match status" value="1"/>
</dbReference>
<dbReference type="InterPro" id="IPR000182">
    <property type="entry name" value="GNAT_dom"/>
</dbReference>
<dbReference type="Pfam" id="PF00583">
    <property type="entry name" value="Acetyltransf_1"/>
    <property type="match status" value="1"/>
</dbReference>
<sequence>MGSYRRFHPGFRERVMLEDGTWAEVRMVRREDAHLLREGFGRLSVRARYQRFLSAKPRLTDEELRYLSEVDGESHVALGVVTWDDLGREVGLGVARFFRLADMPEVAEAAITVVDDAQGKGIGRLLMDGLVQAARERGVERFEFRVLPGNEPMNRLIQALAPSEPRHEGEALCFSVPLHTSSLEESDLLRPLLSLAAQGALTLVGPTCRARLLPYTPLAQPEVHAP</sequence>
<dbReference type="InterPro" id="IPR016181">
    <property type="entry name" value="Acyl_CoA_acyltransferase"/>
</dbReference>
<dbReference type="KEGG" id="cfus:CYFUS_006920"/>
<evidence type="ECO:0000259" key="1">
    <source>
        <dbReference type="PROSITE" id="PS51186"/>
    </source>
</evidence>
<dbReference type="RefSeq" id="WP_095989177.1">
    <property type="nucleotide sequence ID" value="NZ_CP022098.1"/>
</dbReference>
<proteinExistence type="predicted"/>
<reference evidence="2 3" key="1">
    <citation type="submission" date="2017-06" db="EMBL/GenBank/DDBJ databases">
        <title>Sequencing and comparative analysis of myxobacterial genomes.</title>
        <authorList>
            <person name="Rupp O."/>
            <person name="Goesmann A."/>
            <person name="Sogaard-Andersen L."/>
        </authorList>
    </citation>
    <scope>NUCLEOTIDE SEQUENCE [LARGE SCALE GENOMIC DNA]</scope>
    <source>
        <strain evidence="2 3">DSM 52655</strain>
    </source>
</reference>
<evidence type="ECO:0000313" key="2">
    <source>
        <dbReference type="EMBL" id="ATB41454.1"/>
    </source>
</evidence>
<gene>
    <name evidence="2" type="ORF">CYFUS_006920</name>
</gene>
<dbReference type="EMBL" id="CP022098">
    <property type="protein sequence ID" value="ATB41454.1"/>
    <property type="molecule type" value="Genomic_DNA"/>
</dbReference>
<organism evidence="2 3">
    <name type="scientific">Cystobacter fuscus</name>
    <dbReference type="NCBI Taxonomy" id="43"/>
    <lineage>
        <taxon>Bacteria</taxon>
        <taxon>Pseudomonadati</taxon>
        <taxon>Myxococcota</taxon>
        <taxon>Myxococcia</taxon>
        <taxon>Myxococcales</taxon>
        <taxon>Cystobacterineae</taxon>
        <taxon>Archangiaceae</taxon>
        <taxon>Cystobacter</taxon>
    </lineage>
</organism>
<dbReference type="Gene3D" id="3.40.630.30">
    <property type="match status" value="1"/>
</dbReference>
<protein>
    <submittedName>
        <fullName evidence="2">GNAT family N-acetyltransferase</fullName>
    </submittedName>
</protein>
<dbReference type="CDD" id="cd04301">
    <property type="entry name" value="NAT_SF"/>
    <property type="match status" value="1"/>
</dbReference>
<name>A0A250JC25_9BACT</name>
<feature type="domain" description="N-acetyltransferase" evidence="1">
    <location>
        <begin position="23"/>
        <end position="179"/>
    </location>
</feature>
<keyword evidence="2" id="KW-0808">Transferase</keyword>
<accession>A0A250JC25</accession>
<dbReference type="PROSITE" id="PS51186">
    <property type="entry name" value="GNAT"/>
    <property type="match status" value="1"/>
</dbReference>
<dbReference type="AlphaFoldDB" id="A0A250JC25"/>
<dbReference type="GO" id="GO:0016747">
    <property type="term" value="F:acyltransferase activity, transferring groups other than amino-acyl groups"/>
    <property type="evidence" value="ECO:0007669"/>
    <property type="project" value="InterPro"/>
</dbReference>